<keyword evidence="2" id="KW-0472">Membrane</keyword>
<feature type="region of interest" description="Disordered" evidence="1">
    <location>
        <begin position="1"/>
        <end position="104"/>
    </location>
</feature>
<reference evidence="3 4" key="1">
    <citation type="submission" date="2017-12" db="EMBL/GenBank/DDBJ databases">
        <title>Comparative genomics of Botrytis spp.</title>
        <authorList>
            <person name="Valero-Jimenez C.A."/>
            <person name="Tapia P."/>
            <person name="Veloso J."/>
            <person name="Silva-Moreno E."/>
            <person name="Staats M."/>
            <person name="Valdes J.H."/>
            <person name="Van Kan J.A.L."/>
        </authorList>
    </citation>
    <scope>NUCLEOTIDE SEQUENCE [LARGE SCALE GENOMIC DNA]</scope>
    <source>
        <strain evidence="3 4">Bt9001</strain>
    </source>
</reference>
<evidence type="ECO:0000313" key="4">
    <source>
        <dbReference type="Proteomes" id="UP000297777"/>
    </source>
</evidence>
<dbReference type="OrthoDB" id="5322539at2759"/>
<proteinExistence type="predicted"/>
<name>A0A4Z1EFL2_9HELO</name>
<keyword evidence="2" id="KW-1133">Transmembrane helix</keyword>
<feature type="transmembrane region" description="Helical" evidence="2">
    <location>
        <begin position="159"/>
        <end position="184"/>
    </location>
</feature>
<dbReference type="AlphaFoldDB" id="A0A4Z1EFL2"/>
<sequence>MSIVAPANGAPPSTTPPRTGPWANRVGTPTSVYSNTNSPVAARPVSPAISASSASSASSVTSNQPSGLGLSTTNMNASPVSPNSSVPSSPTGNSNQPPKASSPVVSRWGIGWETPTLMAIFYILALAMAILHLFLFRYIDGKRADGQDRVAPQSYISTASNILANAFSFFLKSALTIAFVQHLWHLVRVQTMKISTIETLFGIKSNPLQIVTNAAIRSTPALCVMSIIMSGMAIAASFPPGAINVVSTQRTSYQVVPVPTFNASFMGNGSGIDANAYSLMKLIPLSPSGFVDGDFTDAKDNNLIVRLAREVLISGQAFTQTSPCGSNCSYEIQYEGPWIECVNSSSQYYLKTNDTFTIYNGTWSSKVSASLAHSTYNGTYTQATFNSSTLTPIKANGLHDVGALGGEAMEALVQEDLLVCSPGRALFTVNNIWEDNIQRREYDVAPISKLINLALLTHQSEVIVPGFCAETGTGYGTGPANWSTAAIDWYRDNNMMTIFASMLSLLDGEYLARLVATNSSIKHNDSAYYTDIAWQEAIVGNNDFLAQSTGENGTLIDSTRFNTAFTQYTPFASSYPSFNMTTSTLNSYLFNLTTSAMLAYNNWNATSNATIINTINIYTFSQPLNLILPYFITLGVSLPFLLLGFWSLCRNGVSATDSGFIQLLATTTGSRALEDAAAASCLGGSNHLDKDFKNTKIRFGELVDPNNLTPNASTLRRAGFGIESEVRDLEKGAQYGIMR</sequence>
<feature type="transmembrane region" description="Helical" evidence="2">
    <location>
        <begin position="627"/>
        <end position="648"/>
    </location>
</feature>
<feature type="compositionally biased region" description="Low complexity" evidence="1">
    <location>
        <begin position="76"/>
        <end position="95"/>
    </location>
</feature>
<dbReference type="PANTHER" id="PTHR35041">
    <property type="entry name" value="MEDIATOR OF RNA POLYMERASE II TRANSCRIPTION SUBUNIT 1"/>
    <property type="match status" value="1"/>
</dbReference>
<evidence type="ECO:0000256" key="2">
    <source>
        <dbReference type="SAM" id="Phobius"/>
    </source>
</evidence>
<gene>
    <name evidence="3" type="ORF">BTUL_0117g00420</name>
</gene>
<dbReference type="Proteomes" id="UP000297777">
    <property type="component" value="Unassembled WGS sequence"/>
</dbReference>
<feature type="compositionally biased region" description="Polar residues" evidence="1">
    <location>
        <begin position="63"/>
        <end position="75"/>
    </location>
</feature>
<evidence type="ECO:0000256" key="1">
    <source>
        <dbReference type="SAM" id="MobiDB-lite"/>
    </source>
</evidence>
<organism evidence="3 4">
    <name type="scientific">Botrytis tulipae</name>
    <dbReference type="NCBI Taxonomy" id="87230"/>
    <lineage>
        <taxon>Eukaryota</taxon>
        <taxon>Fungi</taxon>
        <taxon>Dikarya</taxon>
        <taxon>Ascomycota</taxon>
        <taxon>Pezizomycotina</taxon>
        <taxon>Leotiomycetes</taxon>
        <taxon>Helotiales</taxon>
        <taxon>Sclerotiniaceae</taxon>
        <taxon>Botrytis</taxon>
    </lineage>
</organism>
<feature type="compositionally biased region" description="Polar residues" evidence="1">
    <location>
        <begin position="27"/>
        <end position="37"/>
    </location>
</feature>
<feature type="transmembrane region" description="Helical" evidence="2">
    <location>
        <begin position="117"/>
        <end position="139"/>
    </location>
</feature>
<dbReference type="PANTHER" id="PTHR35041:SF6">
    <property type="entry name" value="FORMYLMETHIONINE DEFORMYLASE-LIKE PROTEIN-RELATED"/>
    <property type="match status" value="1"/>
</dbReference>
<comment type="caution">
    <text evidence="3">The sequence shown here is derived from an EMBL/GenBank/DDBJ whole genome shotgun (WGS) entry which is preliminary data.</text>
</comment>
<dbReference type="EMBL" id="PQXH01000117">
    <property type="protein sequence ID" value="TGO11125.1"/>
    <property type="molecule type" value="Genomic_DNA"/>
</dbReference>
<keyword evidence="2" id="KW-0812">Transmembrane</keyword>
<evidence type="ECO:0000313" key="3">
    <source>
        <dbReference type="EMBL" id="TGO11125.1"/>
    </source>
</evidence>
<accession>A0A4Z1EFL2</accession>
<protein>
    <submittedName>
        <fullName evidence="3">Uncharacterized protein</fullName>
    </submittedName>
</protein>
<keyword evidence="4" id="KW-1185">Reference proteome</keyword>
<feature type="compositionally biased region" description="Low complexity" evidence="1">
    <location>
        <begin position="38"/>
        <end position="62"/>
    </location>
</feature>